<dbReference type="AlphaFoldDB" id="A0A4Q0U847"/>
<comment type="caution">
    <text evidence="2">The sequence shown here is derived from an EMBL/GenBank/DDBJ whole genome shotgun (WGS) entry which is preliminary data.</text>
</comment>
<dbReference type="InterPro" id="IPR025665">
    <property type="entry name" value="Beta-barrel_OMP_2"/>
</dbReference>
<proteinExistence type="predicted"/>
<sequence length="213" mass="23610">MKLLQHAIRAIALTAVIMAIGTTTASGQMRWGATAGISMTDMHFKQQLVTVKKTPGFAAGIIGEMIFPGVGFGLDIGAQYQMLGAKANLGEKLMWNSQGYGDQRFYMHTLSIPVHLRFKYTRLNGFEEYLAPLIYVGPSFDFLLGHSKCEAFSFPFGSIGIDMGIGAEIFRKWQVTASFNLGMTYVTKADILTDYSAQNRVWKLSVAYFFGRD</sequence>
<dbReference type="Pfam" id="PF13568">
    <property type="entry name" value="OMP_b-brl_2"/>
    <property type="match status" value="1"/>
</dbReference>
<feature type="domain" description="Outer membrane protein beta-barrel" evidence="1">
    <location>
        <begin position="28"/>
        <end position="184"/>
    </location>
</feature>
<dbReference type="EMBL" id="DYXT01000006">
    <property type="protein sequence ID" value="HJE38276.1"/>
    <property type="molecule type" value="Genomic_DNA"/>
</dbReference>
<evidence type="ECO:0000259" key="1">
    <source>
        <dbReference type="Pfam" id="PF13568"/>
    </source>
</evidence>
<organism evidence="2 3">
    <name type="scientific">Candidatus Amulumruptor caecigallinarius</name>
    <dbReference type="NCBI Taxonomy" id="2109911"/>
    <lineage>
        <taxon>Bacteria</taxon>
        <taxon>Pseudomonadati</taxon>
        <taxon>Bacteroidota</taxon>
        <taxon>Bacteroidia</taxon>
        <taxon>Bacteroidales</taxon>
        <taxon>Muribaculaceae</taxon>
        <taxon>Candidatus Amulumruptor</taxon>
    </lineage>
</organism>
<name>A0A4Q0U847_9BACT</name>
<gene>
    <name evidence="2" type="ORF">K8V47_00715</name>
</gene>
<dbReference type="Proteomes" id="UP000711407">
    <property type="component" value="Unassembled WGS sequence"/>
</dbReference>
<evidence type="ECO:0000313" key="3">
    <source>
        <dbReference type="Proteomes" id="UP000711407"/>
    </source>
</evidence>
<protein>
    <submittedName>
        <fullName evidence="2">PorT family protein</fullName>
    </submittedName>
</protein>
<reference evidence="2" key="1">
    <citation type="journal article" date="2021" name="PeerJ">
        <title>Extensive microbial diversity within the chicken gut microbiome revealed by metagenomics and culture.</title>
        <authorList>
            <person name="Gilroy R."/>
            <person name="Ravi A."/>
            <person name="Getino M."/>
            <person name="Pursley I."/>
            <person name="Horton D.L."/>
            <person name="Alikhan N.F."/>
            <person name="Baker D."/>
            <person name="Gharbi K."/>
            <person name="Hall N."/>
            <person name="Watson M."/>
            <person name="Adriaenssens E.M."/>
            <person name="Foster-Nyarko E."/>
            <person name="Jarju S."/>
            <person name="Secka A."/>
            <person name="Antonio M."/>
            <person name="Oren A."/>
            <person name="Chaudhuri R.R."/>
            <person name="La Ragione R."/>
            <person name="Hildebrand F."/>
            <person name="Pallen M.J."/>
        </authorList>
    </citation>
    <scope>NUCLEOTIDE SEQUENCE</scope>
    <source>
        <strain evidence="2">4100</strain>
    </source>
</reference>
<accession>A0A4Q0U847</accession>
<reference evidence="2" key="2">
    <citation type="submission" date="2021-09" db="EMBL/GenBank/DDBJ databases">
        <authorList>
            <person name="Gilroy R."/>
        </authorList>
    </citation>
    <scope>NUCLEOTIDE SEQUENCE</scope>
    <source>
        <strain evidence="2">4100</strain>
    </source>
</reference>
<evidence type="ECO:0000313" key="2">
    <source>
        <dbReference type="EMBL" id="HJE38276.1"/>
    </source>
</evidence>